<organism evidence="9 10">
    <name type="scientific">Cupriavidus lacunae</name>
    <dbReference type="NCBI Taxonomy" id="2666307"/>
    <lineage>
        <taxon>Bacteria</taxon>
        <taxon>Pseudomonadati</taxon>
        <taxon>Pseudomonadota</taxon>
        <taxon>Betaproteobacteria</taxon>
        <taxon>Burkholderiales</taxon>
        <taxon>Burkholderiaceae</taxon>
        <taxon>Cupriavidus</taxon>
    </lineage>
</organism>
<dbReference type="InterPro" id="IPR017941">
    <property type="entry name" value="Rieske_2Fe-2S"/>
</dbReference>
<evidence type="ECO:0000256" key="7">
    <source>
        <dbReference type="ARBA" id="ARBA00023014"/>
    </source>
</evidence>
<dbReference type="InterPro" id="IPR015879">
    <property type="entry name" value="Ring_hydroxy_dOase_asu_C_dom"/>
</dbReference>
<dbReference type="PROSITE" id="PS51296">
    <property type="entry name" value="RIESKE"/>
    <property type="match status" value="1"/>
</dbReference>
<dbReference type="CDD" id="cd03469">
    <property type="entry name" value="Rieske_RO_Alpha_N"/>
    <property type="match status" value="1"/>
</dbReference>
<sequence length="438" mass="49672">MDVVLSDGSGFFLQYPKAQPRLRPLPQHQAPRAPAIGAMPGFLIHGAIPTPEEPSMYFSPERNQWFTERLFAHVRAGTTDQAAGMMEYDLSMYADPNIARQERERIFRRLPMMTLLSSQLPEAGDFVTVRLNETNVLVTRQPDGSVMAFVNACRHRGATVVTQESGKRRLFSCPYHGWSYAPDGKLKAISFRETFGQLDAPRDLVRLPVEERHGFIWIVEDPAGSIDIAAHLGPGMDRLLADYHLEQFFCYRTHELEFPQNWKVMLEGVLDGYHVSFVHGDTIKPYFYLNMMVIDDFGHHHVTGTPRRTIDTILDQPPGSKPLDDYAVFGNLVSPNTTFVLHPHHIEHWTLYQDTKDPGRCRVQLRILTRTRGHDERGEAIMAKNWRIAEAAIVNEDVPVGNSIQSSAGHPFGSPVLLGLNEVGNQVFHRAWRHYMGV</sequence>
<keyword evidence="3" id="KW-0001">2Fe-2S</keyword>
<dbReference type="GO" id="GO:0051213">
    <property type="term" value="F:dioxygenase activity"/>
    <property type="evidence" value="ECO:0007669"/>
    <property type="project" value="UniProtKB-KW"/>
</dbReference>
<dbReference type="PANTHER" id="PTHR43756:SF5">
    <property type="entry name" value="CHOLINE MONOOXYGENASE, CHLOROPLASTIC"/>
    <property type="match status" value="1"/>
</dbReference>
<dbReference type="GO" id="GO:0051537">
    <property type="term" value="F:2 iron, 2 sulfur cluster binding"/>
    <property type="evidence" value="ECO:0007669"/>
    <property type="project" value="UniProtKB-KW"/>
</dbReference>
<dbReference type="RefSeq" id="WP_133303047.1">
    <property type="nucleotide sequence ID" value="NZ_QKWJ01000011.1"/>
</dbReference>
<reference evidence="10" key="1">
    <citation type="submission" date="2018-06" db="EMBL/GenBank/DDBJ databases">
        <authorList>
            <person name="Feng T."/>
            <person name="Jeon C.O."/>
        </authorList>
    </citation>
    <scope>NUCLEOTIDE SEQUENCE [LARGE SCALE GENOMIC DNA]</scope>
    <source>
        <strain evidence="10">S23</strain>
    </source>
</reference>
<evidence type="ECO:0000256" key="2">
    <source>
        <dbReference type="ARBA" id="ARBA00008751"/>
    </source>
</evidence>
<evidence type="ECO:0000256" key="3">
    <source>
        <dbReference type="ARBA" id="ARBA00022714"/>
    </source>
</evidence>
<name>A0A370NWY7_9BURK</name>
<dbReference type="PRINTS" id="PR00090">
    <property type="entry name" value="RNGDIOXGNASE"/>
</dbReference>
<dbReference type="Gene3D" id="3.90.380.10">
    <property type="entry name" value="Naphthalene 1,2-dioxygenase Alpha Subunit, Chain A, domain 1"/>
    <property type="match status" value="2"/>
</dbReference>
<dbReference type="AlphaFoldDB" id="A0A370NWY7"/>
<keyword evidence="10" id="KW-1185">Reference proteome</keyword>
<gene>
    <name evidence="9" type="ORF">DN412_12110</name>
</gene>
<evidence type="ECO:0000313" key="10">
    <source>
        <dbReference type="Proteomes" id="UP000255165"/>
    </source>
</evidence>
<evidence type="ECO:0000256" key="4">
    <source>
        <dbReference type="ARBA" id="ARBA00022723"/>
    </source>
</evidence>
<evidence type="ECO:0000256" key="5">
    <source>
        <dbReference type="ARBA" id="ARBA00023002"/>
    </source>
</evidence>
<dbReference type="SUPFAM" id="SSF50022">
    <property type="entry name" value="ISP domain"/>
    <property type="match status" value="1"/>
</dbReference>
<keyword evidence="5" id="KW-0560">Oxidoreductase</keyword>
<keyword evidence="9" id="KW-0223">Dioxygenase</keyword>
<accession>A0A370NWY7</accession>
<comment type="similarity">
    <text evidence="2">Belongs to the bacterial ring-hydroxylating dioxygenase alpha subunit family.</text>
</comment>
<dbReference type="Pfam" id="PF00848">
    <property type="entry name" value="Ring_hydroxyl_A"/>
    <property type="match status" value="1"/>
</dbReference>
<dbReference type="SUPFAM" id="SSF55961">
    <property type="entry name" value="Bet v1-like"/>
    <property type="match status" value="1"/>
</dbReference>
<evidence type="ECO:0000259" key="8">
    <source>
        <dbReference type="PROSITE" id="PS51296"/>
    </source>
</evidence>
<protein>
    <submittedName>
        <fullName evidence="9">Aromatic-ring-hydroxylating dioxygenase subunit alpha</fullName>
    </submittedName>
</protein>
<dbReference type="GO" id="GO:0005506">
    <property type="term" value="F:iron ion binding"/>
    <property type="evidence" value="ECO:0007669"/>
    <property type="project" value="InterPro"/>
</dbReference>
<feature type="domain" description="Rieske" evidence="8">
    <location>
        <begin position="112"/>
        <end position="218"/>
    </location>
</feature>
<keyword evidence="6" id="KW-0408">Iron</keyword>
<comment type="cofactor">
    <cofactor evidence="1">
        <name>Fe cation</name>
        <dbReference type="ChEBI" id="CHEBI:24875"/>
    </cofactor>
</comment>
<dbReference type="InterPro" id="IPR036922">
    <property type="entry name" value="Rieske_2Fe-2S_sf"/>
</dbReference>
<dbReference type="EMBL" id="QKWJ01000011">
    <property type="protein sequence ID" value="RDK10106.1"/>
    <property type="molecule type" value="Genomic_DNA"/>
</dbReference>
<proteinExistence type="inferred from homology"/>
<comment type="caution">
    <text evidence="9">The sequence shown here is derived from an EMBL/GenBank/DDBJ whole genome shotgun (WGS) entry which is preliminary data.</text>
</comment>
<keyword evidence="7" id="KW-0411">Iron-sulfur</keyword>
<evidence type="ECO:0000313" key="9">
    <source>
        <dbReference type="EMBL" id="RDK10106.1"/>
    </source>
</evidence>
<dbReference type="Proteomes" id="UP000255165">
    <property type="component" value="Unassembled WGS sequence"/>
</dbReference>
<dbReference type="PANTHER" id="PTHR43756">
    <property type="entry name" value="CHOLINE MONOOXYGENASE, CHLOROPLASTIC"/>
    <property type="match status" value="1"/>
</dbReference>
<evidence type="ECO:0000256" key="1">
    <source>
        <dbReference type="ARBA" id="ARBA00001962"/>
    </source>
</evidence>
<keyword evidence="4" id="KW-0479">Metal-binding</keyword>
<dbReference type="Gene3D" id="2.102.10.10">
    <property type="entry name" value="Rieske [2Fe-2S] iron-sulphur domain"/>
    <property type="match status" value="1"/>
</dbReference>
<dbReference type="Pfam" id="PF00355">
    <property type="entry name" value="Rieske"/>
    <property type="match status" value="1"/>
</dbReference>
<evidence type="ECO:0000256" key="6">
    <source>
        <dbReference type="ARBA" id="ARBA00023004"/>
    </source>
</evidence>
<dbReference type="InterPro" id="IPR001663">
    <property type="entry name" value="Rng_hydr_dOase-A"/>
</dbReference>